<protein>
    <submittedName>
        <fullName evidence="1">Uncharacterized protein</fullName>
    </submittedName>
</protein>
<proteinExistence type="predicted"/>
<evidence type="ECO:0000313" key="1">
    <source>
        <dbReference type="EMBL" id="GBP87053.1"/>
    </source>
</evidence>
<accession>A0A4C1ZIR5</accession>
<dbReference type="AlphaFoldDB" id="A0A4C1ZIR5"/>
<sequence length="142" mass="16267">MEILISSVRLVRRGPGAKLRNGLHGKNVEQSLMLWSAARNFPRFEFCKHENVISTYTLTHARTLARTNARMHRIAHACRLPLARMHARTSHTHATATLALCTTTVHLPFHFALPFHPRHRIILNASSHRISFHPFIHARLHA</sequence>
<comment type="caution">
    <text evidence="1">The sequence shown here is derived from an EMBL/GenBank/DDBJ whole genome shotgun (WGS) entry which is preliminary data.</text>
</comment>
<dbReference type="Proteomes" id="UP000299102">
    <property type="component" value="Unassembled WGS sequence"/>
</dbReference>
<organism evidence="1 2">
    <name type="scientific">Eumeta variegata</name>
    <name type="common">Bagworm moth</name>
    <name type="synonym">Eumeta japonica</name>
    <dbReference type="NCBI Taxonomy" id="151549"/>
    <lineage>
        <taxon>Eukaryota</taxon>
        <taxon>Metazoa</taxon>
        <taxon>Ecdysozoa</taxon>
        <taxon>Arthropoda</taxon>
        <taxon>Hexapoda</taxon>
        <taxon>Insecta</taxon>
        <taxon>Pterygota</taxon>
        <taxon>Neoptera</taxon>
        <taxon>Endopterygota</taxon>
        <taxon>Lepidoptera</taxon>
        <taxon>Glossata</taxon>
        <taxon>Ditrysia</taxon>
        <taxon>Tineoidea</taxon>
        <taxon>Psychidae</taxon>
        <taxon>Oiketicinae</taxon>
        <taxon>Eumeta</taxon>
    </lineage>
</organism>
<dbReference type="EMBL" id="BGZK01001833">
    <property type="protein sequence ID" value="GBP87053.1"/>
    <property type="molecule type" value="Genomic_DNA"/>
</dbReference>
<name>A0A4C1ZIR5_EUMVA</name>
<evidence type="ECO:0000313" key="2">
    <source>
        <dbReference type="Proteomes" id="UP000299102"/>
    </source>
</evidence>
<keyword evidence="2" id="KW-1185">Reference proteome</keyword>
<gene>
    <name evidence="1" type="ORF">EVAR_45418_1</name>
</gene>
<reference evidence="1 2" key="1">
    <citation type="journal article" date="2019" name="Commun. Biol.">
        <title>The bagworm genome reveals a unique fibroin gene that provides high tensile strength.</title>
        <authorList>
            <person name="Kono N."/>
            <person name="Nakamura H."/>
            <person name="Ohtoshi R."/>
            <person name="Tomita M."/>
            <person name="Numata K."/>
            <person name="Arakawa K."/>
        </authorList>
    </citation>
    <scope>NUCLEOTIDE SEQUENCE [LARGE SCALE GENOMIC DNA]</scope>
</reference>